<feature type="domain" description="AB hydrolase-1" evidence="2">
    <location>
        <begin position="31"/>
        <end position="266"/>
    </location>
</feature>
<dbReference type="PRINTS" id="PR00111">
    <property type="entry name" value="ABHYDROLASE"/>
</dbReference>
<comment type="caution">
    <text evidence="3">The sequence shown here is derived from an EMBL/GenBank/DDBJ whole genome shotgun (WGS) entry which is preliminary data.</text>
</comment>
<name>A0AAE3GJP5_9PSEU</name>
<dbReference type="AlphaFoldDB" id="A0AAE3GJP5"/>
<evidence type="ECO:0000313" key="4">
    <source>
        <dbReference type="Proteomes" id="UP001206128"/>
    </source>
</evidence>
<organism evidence="3 4">
    <name type="scientific">Goodfellowiella coeruleoviolacea</name>
    <dbReference type="NCBI Taxonomy" id="334858"/>
    <lineage>
        <taxon>Bacteria</taxon>
        <taxon>Bacillati</taxon>
        <taxon>Actinomycetota</taxon>
        <taxon>Actinomycetes</taxon>
        <taxon>Pseudonocardiales</taxon>
        <taxon>Pseudonocardiaceae</taxon>
        <taxon>Goodfellowiella</taxon>
    </lineage>
</organism>
<dbReference type="Proteomes" id="UP001206128">
    <property type="component" value="Unassembled WGS sequence"/>
</dbReference>
<dbReference type="GO" id="GO:0016787">
    <property type="term" value="F:hydrolase activity"/>
    <property type="evidence" value="ECO:0007669"/>
    <property type="project" value="UniProtKB-KW"/>
</dbReference>
<sequence>MTDHSLEHTRIPCPVGTFDAIAAGPEDGRQVLLLHGFPQASMQWTHQVAALGAAGYRAVAPDQRGYSPQVRPERVEDYRMSELVADVLAMADSLGWRRFDLVGHDWGSAVAWTVAAEHPERVRTLTAVSVPHPTGFAQARKEDPDQELRSRYITVFQRAGEAERRLLADNATALRRVFEWKVPPSHVDEYVARMSEPGALTAALNWYRAMKYGERVGPVAVPTLYVWSTEDSAVGSTAALGNEKWVTGSYRFEMLEDVSHWIPEEAADALTGLILEHLAAHSG</sequence>
<protein>
    <submittedName>
        <fullName evidence="3">Pimeloyl-ACP methyl ester carboxylesterase</fullName>
    </submittedName>
</protein>
<dbReference type="RefSeq" id="WP_253778230.1">
    <property type="nucleotide sequence ID" value="NZ_JAMTCK010000018.1"/>
</dbReference>
<dbReference type="PANTHER" id="PTHR43329">
    <property type="entry name" value="EPOXIDE HYDROLASE"/>
    <property type="match status" value="1"/>
</dbReference>
<dbReference type="EMBL" id="JAMTCK010000018">
    <property type="protein sequence ID" value="MCP2169450.1"/>
    <property type="molecule type" value="Genomic_DNA"/>
</dbReference>
<dbReference type="SUPFAM" id="SSF53474">
    <property type="entry name" value="alpha/beta-Hydrolases"/>
    <property type="match status" value="1"/>
</dbReference>
<evidence type="ECO:0000256" key="1">
    <source>
        <dbReference type="ARBA" id="ARBA00022801"/>
    </source>
</evidence>
<evidence type="ECO:0000313" key="3">
    <source>
        <dbReference type="EMBL" id="MCP2169450.1"/>
    </source>
</evidence>
<proteinExistence type="predicted"/>
<dbReference type="InterPro" id="IPR000639">
    <property type="entry name" value="Epox_hydrolase-like"/>
</dbReference>
<dbReference type="PRINTS" id="PR00412">
    <property type="entry name" value="EPOXHYDRLASE"/>
</dbReference>
<dbReference type="InterPro" id="IPR000073">
    <property type="entry name" value="AB_hydrolase_1"/>
</dbReference>
<dbReference type="Gene3D" id="3.40.50.1820">
    <property type="entry name" value="alpha/beta hydrolase"/>
    <property type="match status" value="1"/>
</dbReference>
<dbReference type="Pfam" id="PF00561">
    <property type="entry name" value="Abhydrolase_1"/>
    <property type="match status" value="1"/>
</dbReference>
<keyword evidence="4" id="KW-1185">Reference proteome</keyword>
<evidence type="ECO:0000259" key="2">
    <source>
        <dbReference type="Pfam" id="PF00561"/>
    </source>
</evidence>
<keyword evidence="1" id="KW-0378">Hydrolase</keyword>
<dbReference type="InterPro" id="IPR029058">
    <property type="entry name" value="AB_hydrolase_fold"/>
</dbReference>
<gene>
    <name evidence="3" type="ORF">LX83_006335</name>
</gene>
<accession>A0AAE3GJP5</accession>
<reference evidence="3" key="1">
    <citation type="submission" date="2022-06" db="EMBL/GenBank/DDBJ databases">
        <title>Genomic Encyclopedia of Archaeal and Bacterial Type Strains, Phase II (KMG-II): from individual species to whole genera.</title>
        <authorList>
            <person name="Goeker M."/>
        </authorList>
    </citation>
    <scope>NUCLEOTIDE SEQUENCE</scope>
    <source>
        <strain evidence="3">DSM 43935</strain>
    </source>
</reference>